<sequence length="573" mass="63587">MRSHHDARCQRSWLRMHPARRLLRRHRPDQPRCRSEHDQDAGRRVWRRGAFIDASRRAGGVNMRALSLETIGATKSFGTFRALDEVSFKVRAGTVHALLGENGAGKSTLVKGIIGYGPLQSGSILVNNREHEIRNPRDSHQLQIGMVYQHFTVAPGLSVAENLVLSRGDLPWRINWAAEHERLQAFMARMPFRLDIQRPVSSLAAGEKQKLEILKQLYLERRLVILDEPTSVLTPQEADEVLGLMQQMAHRGELTVLMITHKFREVSTYADDVTVLRKGRWVASSAVADTTTQEMATWMMGHAQTSSVSSQRPPVPENPPQLQVEQLDVPGDKGTLAVKQLNLAIRPGEILGIAGISGNGQRELTEALLGQRPFSAGRVLIDGQPYHASREQMQRLRVFSLPEEPLRNACIGGLSVADNLALRNFDRPPLCSQGWRIDRRAVAAQARGLIERFQVTPNDPDRPIGTLSGGNVQRAVLARELTCDIAVLIVANPVFGLDFSSVALIHQRLIDARNNGAAVLLLSEDLDELLSLADRITVIHDGELVFETSAHDANRTELGRHMAGAEHLQKESA</sequence>
<dbReference type="GO" id="GO:0016887">
    <property type="term" value="F:ATP hydrolysis activity"/>
    <property type="evidence" value="ECO:0007669"/>
    <property type="project" value="InterPro"/>
</dbReference>
<proteinExistence type="predicted"/>
<dbReference type="InterPro" id="IPR027417">
    <property type="entry name" value="P-loop_NTPase"/>
</dbReference>
<dbReference type="PANTHER" id="PTHR43790:SF4">
    <property type="entry name" value="GUANOSINE IMPORT ATP-BINDING PROTEIN NUPO"/>
    <property type="match status" value="1"/>
</dbReference>
<reference evidence="4 5" key="1">
    <citation type="submission" date="2018-08" db="EMBL/GenBank/DDBJ databases">
        <title>Recombination of ecologically and evolutionarily significant loci maintains genetic cohesion in the Pseudomonas syringae species complex.</title>
        <authorList>
            <person name="Dillon M."/>
            <person name="Thakur S."/>
            <person name="Almeida R.N.D."/>
            <person name="Weir B.S."/>
            <person name="Guttman D.S."/>
        </authorList>
    </citation>
    <scope>NUCLEOTIDE SEQUENCE [LARGE SCALE GENOMIC DNA]</scope>
    <source>
        <strain evidence="4 5">ICMP 19473</strain>
    </source>
</reference>
<dbReference type="PROSITE" id="PS00211">
    <property type="entry name" value="ABC_TRANSPORTER_1"/>
    <property type="match status" value="1"/>
</dbReference>
<dbReference type="EMBL" id="RBTP01000036">
    <property type="protein sequence ID" value="RMT81262.1"/>
    <property type="molecule type" value="Genomic_DNA"/>
</dbReference>
<dbReference type="InterPro" id="IPR003593">
    <property type="entry name" value="AAA+_ATPase"/>
</dbReference>
<dbReference type="Pfam" id="PF00005">
    <property type="entry name" value="ABC_tran"/>
    <property type="match status" value="2"/>
</dbReference>
<evidence type="ECO:0000256" key="1">
    <source>
        <dbReference type="ARBA" id="ARBA00022741"/>
    </source>
</evidence>
<dbReference type="CDD" id="cd03215">
    <property type="entry name" value="ABC_Carb_Monos_II"/>
    <property type="match status" value="1"/>
</dbReference>
<dbReference type="InterPro" id="IPR017871">
    <property type="entry name" value="ABC_transporter-like_CS"/>
</dbReference>
<protein>
    <submittedName>
        <fullName evidence="4">ABC transporter</fullName>
    </submittedName>
</protein>
<evidence type="ECO:0000313" key="5">
    <source>
        <dbReference type="Proteomes" id="UP000273854"/>
    </source>
</evidence>
<feature type="domain" description="ABC transporter" evidence="3">
    <location>
        <begin position="68"/>
        <end position="303"/>
    </location>
</feature>
<dbReference type="SUPFAM" id="SSF52540">
    <property type="entry name" value="P-loop containing nucleoside triphosphate hydrolases"/>
    <property type="match status" value="2"/>
</dbReference>
<dbReference type="SMART" id="SM00382">
    <property type="entry name" value="AAA"/>
    <property type="match status" value="1"/>
</dbReference>
<dbReference type="PROSITE" id="PS50893">
    <property type="entry name" value="ABC_TRANSPORTER_2"/>
    <property type="match status" value="2"/>
</dbReference>
<dbReference type="AlphaFoldDB" id="A0A3M5P9P9"/>
<accession>A0A3M5P9P9</accession>
<gene>
    <name evidence="4" type="ORF">ALP40_05132</name>
</gene>
<dbReference type="Proteomes" id="UP000273854">
    <property type="component" value="Unassembled WGS sequence"/>
</dbReference>
<evidence type="ECO:0000259" key="3">
    <source>
        <dbReference type="PROSITE" id="PS50893"/>
    </source>
</evidence>
<keyword evidence="2" id="KW-0067">ATP-binding</keyword>
<name>A0A3M5P9P9_PSEVI</name>
<dbReference type="PANTHER" id="PTHR43790">
    <property type="entry name" value="CARBOHYDRATE TRANSPORT ATP-BINDING PROTEIN MG119-RELATED"/>
    <property type="match status" value="1"/>
</dbReference>
<dbReference type="InterPro" id="IPR003439">
    <property type="entry name" value="ABC_transporter-like_ATP-bd"/>
</dbReference>
<organism evidence="4 5">
    <name type="scientific">Pseudomonas viridiflava</name>
    <name type="common">Phytomonas viridiflava</name>
    <dbReference type="NCBI Taxonomy" id="33069"/>
    <lineage>
        <taxon>Bacteria</taxon>
        <taxon>Pseudomonadati</taxon>
        <taxon>Pseudomonadota</taxon>
        <taxon>Gammaproteobacteria</taxon>
        <taxon>Pseudomonadales</taxon>
        <taxon>Pseudomonadaceae</taxon>
        <taxon>Pseudomonas</taxon>
    </lineage>
</organism>
<evidence type="ECO:0000313" key="4">
    <source>
        <dbReference type="EMBL" id="RMT81262.1"/>
    </source>
</evidence>
<evidence type="ECO:0000256" key="2">
    <source>
        <dbReference type="ARBA" id="ARBA00022840"/>
    </source>
</evidence>
<dbReference type="CDD" id="cd03216">
    <property type="entry name" value="ABC_Carb_Monos_I"/>
    <property type="match status" value="1"/>
</dbReference>
<dbReference type="InterPro" id="IPR050107">
    <property type="entry name" value="ABC_carbohydrate_import_ATPase"/>
</dbReference>
<dbReference type="Gene3D" id="3.40.50.300">
    <property type="entry name" value="P-loop containing nucleotide triphosphate hydrolases"/>
    <property type="match status" value="2"/>
</dbReference>
<feature type="domain" description="ABC transporter" evidence="3">
    <location>
        <begin position="322"/>
        <end position="566"/>
    </location>
</feature>
<keyword evidence="1" id="KW-0547">Nucleotide-binding</keyword>
<comment type="caution">
    <text evidence="4">The sequence shown here is derived from an EMBL/GenBank/DDBJ whole genome shotgun (WGS) entry which is preliminary data.</text>
</comment>
<dbReference type="GO" id="GO:0005524">
    <property type="term" value="F:ATP binding"/>
    <property type="evidence" value="ECO:0007669"/>
    <property type="project" value="UniProtKB-KW"/>
</dbReference>